<dbReference type="EnsemblPlants" id="OGLUM03G16110.1">
    <property type="protein sequence ID" value="OGLUM03G16110.1"/>
    <property type="gene ID" value="OGLUM03G16110"/>
</dbReference>
<organism evidence="1">
    <name type="scientific">Oryza glumipatula</name>
    <dbReference type="NCBI Taxonomy" id="40148"/>
    <lineage>
        <taxon>Eukaryota</taxon>
        <taxon>Viridiplantae</taxon>
        <taxon>Streptophyta</taxon>
        <taxon>Embryophyta</taxon>
        <taxon>Tracheophyta</taxon>
        <taxon>Spermatophyta</taxon>
        <taxon>Magnoliopsida</taxon>
        <taxon>Liliopsida</taxon>
        <taxon>Poales</taxon>
        <taxon>Poaceae</taxon>
        <taxon>BOP clade</taxon>
        <taxon>Oryzoideae</taxon>
        <taxon>Oryzeae</taxon>
        <taxon>Oryzinae</taxon>
        <taxon>Oryza</taxon>
    </lineage>
</organism>
<evidence type="ECO:0000313" key="1">
    <source>
        <dbReference type="EnsemblPlants" id="OGLUM03G16110.1"/>
    </source>
</evidence>
<evidence type="ECO:0008006" key="3">
    <source>
        <dbReference type="Google" id="ProtNLM"/>
    </source>
</evidence>
<dbReference type="Proteomes" id="UP000026961">
    <property type="component" value="Chromosome 3"/>
</dbReference>
<proteinExistence type="predicted"/>
<name>A0A0D9Z6P3_9ORYZ</name>
<keyword evidence="2" id="KW-1185">Reference proteome</keyword>
<dbReference type="HOGENOM" id="CLU_2798065_0_0_1"/>
<dbReference type="Gramene" id="OGLUM03G16110.1">
    <property type="protein sequence ID" value="OGLUM03G16110.1"/>
    <property type="gene ID" value="OGLUM03G16110"/>
</dbReference>
<sequence length="68" mass="7663">MAARAAADLWVAHWSSLFATSLTKNPVTSYSHSIVRSWYYTLLLLYSVGEILVSIQRNGKLIHVVLKD</sequence>
<protein>
    <recommendedName>
        <fullName evidence="3">Very-long-chain (3R)-3-hydroxyacyl-CoA dehydratase</fullName>
    </recommendedName>
</protein>
<accession>A0A0D9Z6P3</accession>
<reference evidence="1" key="2">
    <citation type="submission" date="2018-05" db="EMBL/GenBank/DDBJ databases">
        <title>OgluRS3 (Oryza glumaepatula Reference Sequence Version 3).</title>
        <authorList>
            <person name="Zhang J."/>
            <person name="Kudrna D."/>
            <person name="Lee S."/>
            <person name="Talag J."/>
            <person name="Welchert J."/>
            <person name="Wing R.A."/>
        </authorList>
    </citation>
    <scope>NUCLEOTIDE SEQUENCE [LARGE SCALE GENOMIC DNA]</scope>
</reference>
<reference evidence="1" key="1">
    <citation type="submission" date="2015-04" db="UniProtKB">
        <authorList>
            <consortium name="EnsemblPlants"/>
        </authorList>
    </citation>
    <scope>IDENTIFICATION</scope>
</reference>
<dbReference type="AlphaFoldDB" id="A0A0D9Z6P3"/>
<evidence type="ECO:0000313" key="2">
    <source>
        <dbReference type="Proteomes" id="UP000026961"/>
    </source>
</evidence>